<keyword evidence="4" id="KW-0862">Zinc</keyword>
<dbReference type="InterPro" id="IPR029400">
    <property type="entry name" value="TINF2_N"/>
</dbReference>
<dbReference type="Pfam" id="PF00096">
    <property type="entry name" value="zf-C2H2"/>
    <property type="match status" value="5"/>
</dbReference>
<dbReference type="PROSITE" id="PS50157">
    <property type="entry name" value="ZINC_FINGER_C2H2_2"/>
    <property type="match status" value="8"/>
</dbReference>
<dbReference type="EMBL" id="OY660867">
    <property type="protein sequence ID" value="CAJ1054923.1"/>
    <property type="molecule type" value="Genomic_DNA"/>
</dbReference>
<evidence type="ECO:0000256" key="5">
    <source>
        <dbReference type="PROSITE-ProRule" id="PRU00042"/>
    </source>
</evidence>
<keyword evidence="1" id="KW-0479">Metal-binding</keyword>
<accession>A0AAV1F299</accession>
<feature type="domain" description="C2H2-type" evidence="7">
    <location>
        <begin position="1071"/>
        <end position="1098"/>
    </location>
</feature>
<evidence type="ECO:0000256" key="3">
    <source>
        <dbReference type="ARBA" id="ARBA00022771"/>
    </source>
</evidence>
<feature type="compositionally biased region" description="Acidic residues" evidence="6">
    <location>
        <begin position="817"/>
        <end position="830"/>
    </location>
</feature>
<feature type="domain" description="C2H2-type" evidence="7">
    <location>
        <begin position="935"/>
        <end position="958"/>
    </location>
</feature>
<dbReference type="InterPro" id="IPR013087">
    <property type="entry name" value="Znf_C2H2_type"/>
</dbReference>
<dbReference type="SMART" id="SM00355">
    <property type="entry name" value="ZnF_C2H2"/>
    <property type="match status" value="9"/>
</dbReference>
<proteinExistence type="predicted"/>
<dbReference type="Proteomes" id="UP001178508">
    <property type="component" value="Chromosome 4"/>
</dbReference>
<dbReference type="InterPro" id="IPR050758">
    <property type="entry name" value="Znf_C2H2-type"/>
</dbReference>
<gene>
    <name evidence="8" type="ORF">XNOV1_A024514</name>
</gene>
<dbReference type="FunFam" id="1.10.10.60:FF:000032">
    <property type="entry name" value="Zinc finger and SCAN domain-containing 20"/>
    <property type="match status" value="1"/>
</dbReference>
<feature type="region of interest" description="Disordered" evidence="6">
    <location>
        <begin position="798"/>
        <end position="830"/>
    </location>
</feature>
<evidence type="ECO:0000313" key="8">
    <source>
        <dbReference type="EMBL" id="CAJ1054923.1"/>
    </source>
</evidence>
<protein>
    <submittedName>
        <fullName evidence="8">Uncharacterized protein LOC122870995 isoform X2</fullName>
    </submittedName>
</protein>
<evidence type="ECO:0000259" key="7">
    <source>
        <dbReference type="PROSITE" id="PS50157"/>
    </source>
</evidence>
<dbReference type="PROSITE" id="PS00028">
    <property type="entry name" value="ZINC_FINGER_C2H2_1"/>
    <property type="match status" value="6"/>
</dbReference>
<dbReference type="Gene3D" id="3.30.160.60">
    <property type="entry name" value="Classic Zinc Finger"/>
    <property type="match status" value="7"/>
</dbReference>
<feature type="domain" description="C2H2-type" evidence="7">
    <location>
        <begin position="1127"/>
        <end position="1150"/>
    </location>
</feature>
<keyword evidence="2" id="KW-0677">Repeat</keyword>
<sequence length="1150" mass="131693">MNAHVNWTHEETQALLAVWSEEKIQCGLGESVRNEKVYGEVSRRLTVMGMFRSAKQCRDKIKKLKLEYRRIKKHGHGRGDNFKSFRWYDTLDSILSEGPAMREDMDRSPTMIQKFIISDVETNAATLTEIPDSFSSTFINSHQAAPPSYPAENKQEQGFYPRQVEDFDGPSTSTAVSPPAPTAMQTSVRVYRLSQPADTRWCSWSKREVQALLTLWANPAVQEELLLNVRNNQVYARLSAALESLGFSKTPQKCREKIKKLKQDYKRLKNDQHGVGKQRTRTTVWFSIMDDVLSSRAAAGRYSETTEPSASQPESTVDVDHNDETRWLADEVQVLLTLWSQPHIQKQLLNTATKTQVFKYLSSELALVGFNKTPQQCSLKVTNLKEEYKKIKETEPNGSVNSNWFAILDSVLGPGEAASLQVDSSAAVIQVKSADDENEKGILMTVWTSEEVEVLLNRWAEDDVQEQLRSAPTNERVFAQLSSDLATQGFDKTTSQCRSKIRLLTDKYRMIKKQKDFIKPTGRWFTIMDKVLGREKSEDVTKKRAAEVRNTHTESVQRSQLKLSDTVEDLGCSLSISSLCLLVPTLRLMCAFMWHVVQTCNVMHYGKVEELVRVVTELAPELLTSREKAQILLRLRARMVLELCRSESTANPLTVKPHLSVIESLSSSTCDQEELEELENSKSNFVAVVQRLLEDTEERTVFFKDIFPLHYGQQYQATLKALLWKFITRLDYLLPVPDIKQTAEWLSTAPSVVEKCGQMFLERDQLKELLSFHQQQAGITDKSYSQTQNMFLPRLSLPPKPKRELCSEQQESAAGEKEEEQFYSSEDEEPAEGRLHEVAQILKDCSKEDERLNEQVKELISEKCTNFNIQTLLRLQTCSLCSYSDSKVAGLLQHIREVHLPQESSQLQPNEWKKPKVAQRAETKVYITDIKGSANICEYCGKVFKYVSTLKSHTKTHTLPFHCDTCDKKYASMASLHVHRRNHTGETPYLCSHCGRGFRTSHSLSSHVHIHTGERRYKCHICGKTSIQHLARHMRMHRGEKNFLCTECGKTFLSSGELRLHTRYHTGERPYTCKYCGKGFVAKCFLTVHLRRHTGENPYKCSVCPKAFHTLRAQRKHIKIHSTSKSFQCLKCGKIFRQEDTFRLHLQTHE</sequence>
<dbReference type="AlphaFoldDB" id="A0AAV1F299"/>
<organism evidence="8 9">
    <name type="scientific">Xyrichtys novacula</name>
    <name type="common">Pearly razorfish</name>
    <name type="synonym">Hemipteronotus novacula</name>
    <dbReference type="NCBI Taxonomy" id="13765"/>
    <lineage>
        <taxon>Eukaryota</taxon>
        <taxon>Metazoa</taxon>
        <taxon>Chordata</taxon>
        <taxon>Craniata</taxon>
        <taxon>Vertebrata</taxon>
        <taxon>Euteleostomi</taxon>
        <taxon>Actinopterygii</taxon>
        <taxon>Neopterygii</taxon>
        <taxon>Teleostei</taxon>
        <taxon>Neoteleostei</taxon>
        <taxon>Acanthomorphata</taxon>
        <taxon>Eupercaria</taxon>
        <taxon>Labriformes</taxon>
        <taxon>Labridae</taxon>
        <taxon>Xyrichtys</taxon>
    </lineage>
</organism>
<evidence type="ECO:0000313" key="9">
    <source>
        <dbReference type="Proteomes" id="UP001178508"/>
    </source>
</evidence>
<dbReference type="Pfam" id="PF14973">
    <property type="entry name" value="TINF2_N"/>
    <property type="match status" value="1"/>
</dbReference>
<dbReference type="InterPro" id="IPR044822">
    <property type="entry name" value="Myb_DNA-bind_4"/>
</dbReference>
<name>A0AAV1F299_XYRNO</name>
<dbReference type="InterPro" id="IPR036236">
    <property type="entry name" value="Znf_C2H2_sf"/>
</dbReference>
<dbReference type="GO" id="GO:0008270">
    <property type="term" value="F:zinc ion binding"/>
    <property type="evidence" value="ECO:0007669"/>
    <property type="project" value="UniProtKB-KW"/>
</dbReference>
<dbReference type="SUPFAM" id="SSF57667">
    <property type="entry name" value="beta-beta-alpha zinc fingers"/>
    <property type="match status" value="5"/>
</dbReference>
<feature type="domain" description="C2H2-type" evidence="7">
    <location>
        <begin position="989"/>
        <end position="1016"/>
    </location>
</feature>
<feature type="region of interest" description="Disordered" evidence="6">
    <location>
        <begin position="299"/>
        <end position="318"/>
    </location>
</feature>
<dbReference type="CDD" id="cd11657">
    <property type="entry name" value="TIN2_N"/>
    <property type="match status" value="1"/>
</dbReference>
<feature type="domain" description="C2H2-type" evidence="7">
    <location>
        <begin position="1017"/>
        <end position="1042"/>
    </location>
</feature>
<feature type="domain" description="C2H2-type" evidence="7">
    <location>
        <begin position="1099"/>
        <end position="1126"/>
    </location>
</feature>
<reference evidence="8" key="1">
    <citation type="submission" date="2023-08" db="EMBL/GenBank/DDBJ databases">
        <authorList>
            <person name="Alioto T."/>
            <person name="Alioto T."/>
            <person name="Gomez Garrido J."/>
        </authorList>
    </citation>
    <scope>NUCLEOTIDE SEQUENCE</scope>
</reference>
<evidence type="ECO:0000256" key="2">
    <source>
        <dbReference type="ARBA" id="ARBA00022737"/>
    </source>
</evidence>
<dbReference type="PANTHER" id="PTHR23234:SF10">
    <property type="entry name" value="RIKEN CDNA 6720489N17 GENE-RELATED"/>
    <property type="match status" value="1"/>
</dbReference>
<evidence type="ECO:0000256" key="4">
    <source>
        <dbReference type="ARBA" id="ARBA00022833"/>
    </source>
</evidence>
<dbReference type="FunFam" id="3.30.160.60:FF:000110">
    <property type="entry name" value="Zinc finger protein-like"/>
    <property type="match status" value="1"/>
</dbReference>
<dbReference type="Gene3D" id="1.10.10.60">
    <property type="entry name" value="Homeodomain-like"/>
    <property type="match status" value="4"/>
</dbReference>
<evidence type="ECO:0000256" key="1">
    <source>
        <dbReference type="ARBA" id="ARBA00022723"/>
    </source>
</evidence>
<dbReference type="FunFam" id="3.30.160.60:FF:002343">
    <property type="entry name" value="Zinc finger protein 33A"/>
    <property type="match status" value="2"/>
</dbReference>
<dbReference type="PANTHER" id="PTHR23234">
    <property type="entry name" value="ZNF44 PROTEIN"/>
    <property type="match status" value="1"/>
</dbReference>
<dbReference type="Pfam" id="PF13837">
    <property type="entry name" value="Myb_DNA-bind_4"/>
    <property type="match status" value="4"/>
</dbReference>
<keyword evidence="9" id="KW-1185">Reference proteome</keyword>
<feature type="compositionally biased region" description="Polar residues" evidence="6">
    <location>
        <begin position="303"/>
        <end position="315"/>
    </location>
</feature>
<keyword evidence="3 5" id="KW-0863">Zinc-finger</keyword>
<feature type="domain" description="C2H2-type" evidence="7">
    <location>
        <begin position="1043"/>
        <end position="1070"/>
    </location>
</feature>
<evidence type="ECO:0000256" key="6">
    <source>
        <dbReference type="SAM" id="MobiDB-lite"/>
    </source>
</evidence>
<feature type="domain" description="C2H2-type" evidence="7">
    <location>
        <begin position="961"/>
        <end position="988"/>
    </location>
</feature>